<organism evidence="2 3">
    <name type="scientific">Candidatus Staskawiczbacteria bacterium RIFCSPHIGHO2_02_FULL_34_10</name>
    <dbReference type="NCBI Taxonomy" id="1802205"/>
    <lineage>
        <taxon>Bacteria</taxon>
        <taxon>Candidatus Staskawicziibacteriota</taxon>
    </lineage>
</organism>
<proteinExistence type="predicted"/>
<name>A0A1G2HY97_9BACT</name>
<sequence>MSEKFEQDQEQNPISDEKYKGNRTWQEAFENEEIEKNVAEILLEEDGKEKSKNREYINLEQLKFWNNMGYLIEESDGSDKYSIIVLGESHMDEDQWEKQMELVKLVKPEYVLHEWLGGLIYNPEIGKFEGDDPGHKDYASDLIKTNNPNIGSHGLPAKLYDLSKEFNFKIVGCDLTKNEMQRVEEVFKEEETGIKKEGFYMPGTGKNIIRVRDMVMVDKILEYQNKSDKPIIVIIGYEHGNNINSQHLLQERGAFGYIYINQSHFKNKK</sequence>
<protein>
    <recommendedName>
        <fullName evidence="4">Haem-binding uptake Tiki superfamily ChaN domain-containing protein</fullName>
    </recommendedName>
</protein>
<gene>
    <name evidence="2" type="ORF">A3C58_02240</name>
</gene>
<dbReference type="AlphaFoldDB" id="A0A1G2HY97"/>
<evidence type="ECO:0000313" key="3">
    <source>
        <dbReference type="Proteomes" id="UP000178380"/>
    </source>
</evidence>
<dbReference type="EMBL" id="MHOR01000007">
    <property type="protein sequence ID" value="OGZ67546.1"/>
    <property type="molecule type" value="Genomic_DNA"/>
</dbReference>
<evidence type="ECO:0000313" key="2">
    <source>
        <dbReference type="EMBL" id="OGZ67546.1"/>
    </source>
</evidence>
<comment type="caution">
    <text evidence="2">The sequence shown here is derived from an EMBL/GenBank/DDBJ whole genome shotgun (WGS) entry which is preliminary data.</text>
</comment>
<accession>A0A1G2HY97</accession>
<feature type="region of interest" description="Disordered" evidence="1">
    <location>
        <begin position="1"/>
        <end position="22"/>
    </location>
</feature>
<reference evidence="2 3" key="1">
    <citation type="journal article" date="2016" name="Nat. Commun.">
        <title>Thousands of microbial genomes shed light on interconnected biogeochemical processes in an aquifer system.</title>
        <authorList>
            <person name="Anantharaman K."/>
            <person name="Brown C.T."/>
            <person name="Hug L.A."/>
            <person name="Sharon I."/>
            <person name="Castelle C.J."/>
            <person name="Probst A.J."/>
            <person name="Thomas B.C."/>
            <person name="Singh A."/>
            <person name="Wilkins M.J."/>
            <person name="Karaoz U."/>
            <person name="Brodie E.L."/>
            <person name="Williams K.H."/>
            <person name="Hubbard S.S."/>
            <person name="Banfield J.F."/>
        </authorList>
    </citation>
    <scope>NUCLEOTIDE SEQUENCE [LARGE SCALE GENOMIC DNA]</scope>
</reference>
<dbReference type="STRING" id="1802205.A3C58_02240"/>
<dbReference type="Proteomes" id="UP000178380">
    <property type="component" value="Unassembled WGS sequence"/>
</dbReference>
<evidence type="ECO:0008006" key="4">
    <source>
        <dbReference type="Google" id="ProtNLM"/>
    </source>
</evidence>
<evidence type="ECO:0000256" key="1">
    <source>
        <dbReference type="SAM" id="MobiDB-lite"/>
    </source>
</evidence>